<keyword evidence="1" id="KW-1133">Transmembrane helix</keyword>
<name>A0A921G8H5_9FIRM</name>
<evidence type="ECO:0000313" key="2">
    <source>
        <dbReference type="EMBL" id="HJF39618.1"/>
    </source>
</evidence>
<evidence type="ECO:0000256" key="1">
    <source>
        <dbReference type="SAM" id="Phobius"/>
    </source>
</evidence>
<evidence type="ECO:0000313" key="3">
    <source>
        <dbReference type="Proteomes" id="UP000749320"/>
    </source>
</evidence>
<sequence length="94" mass="10954">MKTKVIAICATMIVILTLLGLLFLPTLIGMYPVLGDYIFWTVMIMASISLIVLIYQEVLYRLDKRKKEKELEEFQQYLYSNESKKTKDERGDSP</sequence>
<accession>A0A921G8H5</accession>
<proteinExistence type="predicted"/>
<dbReference type="EMBL" id="DYWV01000059">
    <property type="protein sequence ID" value="HJF39618.1"/>
    <property type="molecule type" value="Genomic_DNA"/>
</dbReference>
<dbReference type="AlphaFoldDB" id="A0A921G8H5"/>
<keyword evidence="1" id="KW-0472">Membrane</keyword>
<reference evidence="2" key="2">
    <citation type="submission" date="2021-09" db="EMBL/GenBank/DDBJ databases">
        <authorList>
            <person name="Gilroy R."/>
        </authorList>
    </citation>
    <scope>NUCLEOTIDE SEQUENCE</scope>
    <source>
        <strain evidence="2">CHK193-16274</strain>
    </source>
</reference>
<reference evidence="2" key="1">
    <citation type="journal article" date="2021" name="PeerJ">
        <title>Extensive microbial diversity within the chicken gut microbiome revealed by metagenomics and culture.</title>
        <authorList>
            <person name="Gilroy R."/>
            <person name="Ravi A."/>
            <person name="Getino M."/>
            <person name="Pursley I."/>
            <person name="Horton D.L."/>
            <person name="Alikhan N.F."/>
            <person name="Baker D."/>
            <person name="Gharbi K."/>
            <person name="Hall N."/>
            <person name="Watson M."/>
            <person name="Adriaenssens E.M."/>
            <person name="Foster-Nyarko E."/>
            <person name="Jarju S."/>
            <person name="Secka A."/>
            <person name="Antonio M."/>
            <person name="Oren A."/>
            <person name="Chaudhuri R.R."/>
            <person name="La Ragione R."/>
            <person name="Hildebrand F."/>
            <person name="Pallen M.J."/>
        </authorList>
    </citation>
    <scope>NUCLEOTIDE SEQUENCE</scope>
    <source>
        <strain evidence="2">CHK193-16274</strain>
    </source>
</reference>
<gene>
    <name evidence="2" type="ORF">K8V91_01725</name>
</gene>
<dbReference type="Proteomes" id="UP000749320">
    <property type="component" value="Unassembled WGS sequence"/>
</dbReference>
<protein>
    <submittedName>
        <fullName evidence="2">Uncharacterized protein</fullName>
    </submittedName>
</protein>
<keyword evidence="1" id="KW-0812">Transmembrane</keyword>
<feature type="transmembrane region" description="Helical" evidence="1">
    <location>
        <begin position="7"/>
        <end position="31"/>
    </location>
</feature>
<organism evidence="2 3">
    <name type="scientific">Thomasclavelia spiroformis</name>
    <dbReference type="NCBI Taxonomy" id="29348"/>
    <lineage>
        <taxon>Bacteria</taxon>
        <taxon>Bacillati</taxon>
        <taxon>Bacillota</taxon>
        <taxon>Erysipelotrichia</taxon>
        <taxon>Erysipelotrichales</taxon>
        <taxon>Coprobacillaceae</taxon>
        <taxon>Thomasclavelia</taxon>
    </lineage>
</organism>
<feature type="transmembrane region" description="Helical" evidence="1">
    <location>
        <begin position="37"/>
        <end position="60"/>
    </location>
</feature>
<comment type="caution">
    <text evidence="2">The sequence shown here is derived from an EMBL/GenBank/DDBJ whole genome shotgun (WGS) entry which is preliminary data.</text>
</comment>